<evidence type="ECO:0000313" key="2">
    <source>
        <dbReference type="EMBL" id="MBB5038516.1"/>
    </source>
</evidence>
<gene>
    <name evidence="2" type="ORF">HNQ64_002779</name>
</gene>
<name>A0A7W7YLP4_9BACT</name>
<dbReference type="AlphaFoldDB" id="A0A7W7YLP4"/>
<evidence type="ECO:0000256" key="1">
    <source>
        <dbReference type="SAM" id="SignalP"/>
    </source>
</evidence>
<organism evidence="2 3">
    <name type="scientific">Prosthecobacter dejongeii</name>
    <dbReference type="NCBI Taxonomy" id="48465"/>
    <lineage>
        <taxon>Bacteria</taxon>
        <taxon>Pseudomonadati</taxon>
        <taxon>Verrucomicrobiota</taxon>
        <taxon>Verrucomicrobiia</taxon>
        <taxon>Verrucomicrobiales</taxon>
        <taxon>Verrucomicrobiaceae</taxon>
        <taxon>Prosthecobacter</taxon>
    </lineage>
</organism>
<protein>
    <submittedName>
        <fullName evidence="2">Uncharacterized protein</fullName>
    </submittedName>
</protein>
<keyword evidence="1" id="KW-0732">Signal</keyword>
<evidence type="ECO:0000313" key="3">
    <source>
        <dbReference type="Proteomes" id="UP000534294"/>
    </source>
</evidence>
<keyword evidence="3" id="KW-1185">Reference proteome</keyword>
<dbReference type="EMBL" id="JACHIF010000005">
    <property type="protein sequence ID" value="MBB5038516.1"/>
    <property type="molecule type" value="Genomic_DNA"/>
</dbReference>
<dbReference type="Proteomes" id="UP000534294">
    <property type="component" value="Unassembled WGS sequence"/>
</dbReference>
<sequence>MKICSILALLLLSTLWSSAQLASMQLPKTLTWVEESSQRDSRGNITRTCSVYSIEGADWRHEFTNQEAEIAITVCRNNTVVSTQTGAAPSGPIPELTKIYEALSSRAKFEVVDIIGGTGYSRYRESLAGGGSRLIWMDRAMGFPRRISTTYPDGSTQEQSLRVITVDSANQRRLFDSGTLYPFFGHQLDEWHARVSK</sequence>
<proteinExistence type="predicted"/>
<reference evidence="2 3" key="1">
    <citation type="submission" date="2020-08" db="EMBL/GenBank/DDBJ databases">
        <title>Genomic Encyclopedia of Type Strains, Phase IV (KMG-IV): sequencing the most valuable type-strain genomes for metagenomic binning, comparative biology and taxonomic classification.</title>
        <authorList>
            <person name="Goeker M."/>
        </authorList>
    </citation>
    <scope>NUCLEOTIDE SEQUENCE [LARGE SCALE GENOMIC DNA]</scope>
    <source>
        <strain evidence="2 3">DSM 12251</strain>
    </source>
</reference>
<dbReference type="RefSeq" id="WP_184209422.1">
    <property type="nucleotide sequence ID" value="NZ_JACHIF010000005.1"/>
</dbReference>
<feature type="chain" id="PRO_5031223543" evidence="1">
    <location>
        <begin position="20"/>
        <end position="197"/>
    </location>
</feature>
<comment type="caution">
    <text evidence="2">The sequence shown here is derived from an EMBL/GenBank/DDBJ whole genome shotgun (WGS) entry which is preliminary data.</text>
</comment>
<feature type="signal peptide" evidence="1">
    <location>
        <begin position="1"/>
        <end position="19"/>
    </location>
</feature>
<accession>A0A7W7YLP4</accession>